<feature type="transmembrane region" description="Helical" evidence="1">
    <location>
        <begin position="29"/>
        <end position="48"/>
    </location>
</feature>
<evidence type="ECO:0000313" key="5">
    <source>
        <dbReference type="Proteomes" id="UP000680670"/>
    </source>
</evidence>
<dbReference type="Proteomes" id="UP000680670">
    <property type="component" value="Unassembled WGS sequence"/>
</dbReference>
<evidence type="ECO:0000256" key="1">
    <source>
        <dbReference type="SAM" id="Phobius"/>
    </source>
</evidence>
<gene>
    <name evidence="3" type="ORF">D5F11_008095</name>
    <name evidence="2" type="ORF">J6TS1_32110</name>
</gene>
<protein>
    <submittedName>
        <fullName evidence="3">Uncharacterized protein</fullName>
    </submittedName>
</protein>
<dbReference type="Proteomes" id="UP000287296">
    <property type="component" value="Unassembled WGS sequence"/>
</dbReference>
<keyword evidence="1" id="KW-0812">Transmembrane</keyword>
<sequence length="77" mass="8942">MDYFFPFVLAILLLFIDYKALKNGSKLEKGIYCSILGIFIAICLLKLLGIEIGFPFQWILDNLSIIKRFYQFLEVEG</sequence>
<name>A0A429X9N0_SIMTE</name>
<reference evidence="3 4" key="1">
    <citation type="submission" date="2018-12" db="EMBL/GenBank/DDBJ databases">
        <authorList>
            <person name="Sun L."/>
            <person name="Chen Z."/>
        </authorList>
    </citation>
    <scope>NUCLEOTIDE SEQUENCE [LARGE SCALE GENOMIC DNA]</scope>
    <source>
        <strain evidence="3 4">LMG 29736</strain>
    </source>
</reference>
<comment type="caution">
    <text evidence="3">The sequence shown here is derived from an EMBL/GenBank/DDBJ whole genome shotgun (WGS) entry which is preliminary data.</text>
</comment>
<evidence type="ECO:0000313" key="3">
    <source>
        <dbReference type="EMBL" id="RST60021.1"/>
    </source>
</evidence>
<keyword evidence="1" id="KW-1133">Transmembrane helix</keyword>
<dbReference type="AlphaFoldDB" id="A0A429X9N0"/>
<accession>A0A429X9N0</accession>
<evidence type="ECO:0000313" key="4">
    <source>
        <dbReference type="Proteomes" id="UP000287296"/>
    </source>
</evidence>
<dbReference type="EMBL" id="QYTW02000006">
    <property type="protein sequence ID" value="RST60021.1"/>
    <property type="molecule type" value="Genomic_DNA"/>
</dbReference>
<dbReference type="RefSeq" id="WP_120118913.1">
    <property type="nucleotide sequence ID" value="NZ_BORI01000014.1"/>
</dbReference>
<organism evidence="3 4">
    <name type="scientific">Siminovitchia terrae</name>
    <name type="common">Bacillus terrae</name>
    <dbReference type="NCBI Taxonomy" id="1914933"/>
    <lineage>
        <taxon>Bacteria</taxon>
        <taxon>Bacillati</taxon>
        <taxon>Bacillota</taxon>
        <taxon>Bacilli</taxon>
        <taxon>Bacillales</taxon>
        <taxon>Bacillaceae</taxon>
        <taxon>Siminovitchia</taxon>
    </lineage>
</organism>
<dbReference type="EMBL" id="BORJ01000009">
    <property type="protein sequence ID" value="GIN97341.1"/>
    <property type="molecule type" value="Genomic_DNA"/>
</dbReference>
<keyword evidence="5" id="KW-1185">Reference proteome</keyword>
<reference evidence="2 5" key="2">
    <citation type="submission" date="2021-03" db="EMBL/GenBank/DDBJ databases">
        <title>Antimicrobial resistance genes in bacteria isolated from Japanese honey, and their potential for conferring macrolide and lincosamide resistance in the American foulbrood pathogen Paenibacillus larvae.</title>
        <authorList>
            <person name="Okamoto M."/>
            <person name="Kumagai M."/>
            <person name="Kanamori H."/>
            <person name="Takamatsu D."/>
        </authorList>
    </citation>
    <scope>NUCLEOTIDE SEQUENCE [LARGE SCALE GENOMIC DNA]</scope>
    <source>
        <strain evidence="2 5">J6TS1</strain>
    </source>
</reference>
<keyword evidence="1" id="KW-0472">Membrane</keyword>
<proteinExistence type="predicted"/>
<evidence type="ECO:0000313" key="2">
    <source>
        <dbReference type="EMBL" id="GIN97341.1"/>
    </source>
</evidence>